<gene>
    <name evidence="1" type="ORF">BUY48_06565</name>
</gene>
<dbReference type="RefSeq" id="WP_107520202.1">
    <property type="nucleotide sequence ID" value="NZ_PYZH01000033.1"/>
</dbReference>
<dbReference type="Proteomes" id="UP000243350">
    <property type="component" value="Unassembled WGS sequence"/>
</dbReference>
<reference evidence="1 2" key="1">
    <citation type="journal article" date="2016" name="Front. Microbiol.">
        <title>Comprehensive Phylogenetic Analysis of Bovine Non-aureus Staphylococci Species Based on Whole-Genome Sequencing.</title>
        <authorList>
            <person name="Naushad S."/>
            <person name="Barkema H.W."/>
            <person name="Luby C."/>
            <person name="Condas L.A."/>
            <person name="Nobrega D.B."/>
            <person name="Carson D.A."/>
            <person name="De Buck J."/>
        </authorList>
    </citation>
    <scope>NUCLEOTIDE SEQUENCE [LARGE SCALE GENOMIC DNA]</scope>
    <source>
        <strain evidence="1 2">SNUC 4143</strain>
    </source>
</reference>
<sequence length="99" mass="11412">MTIHKAKKKPVEIEFIQFKNMVSAGEIERWTNLQAVHDDSSGKDLMYIDTLEGVITATINDYIVKGVNGEFYPVKPDIFEQTYDILPDVIKGDYIWDKE</sequence>
<dbReference type="AlphaFoldDB" id="A0A2T4L022"/>
<evidence type="ECO:0000313" key="1">
    <source>
        <dbReference type="EMBL" id="PTF15163.1"/>
    </source>
</evidence>
<name>A0A2T4L022_9STAP</name>
<dbReference type="EMBL" id="PYZH01000033">
    <property type="protein sequence ID" value="PTF15163.1"/>
    <property type="molecule type" value="Genomic_DNA"/>
</dbReference>
<organism evidence="1 2">
    <name type="scientific">Staphylococcus devriesei</name>
    <dbReference type="NCBI Taxonomy" id="586733"/>
    <lineage>
        <taxon>Bacteria</taxon>
        <taxon>Bacillati</taxon>
        <taxon>Bacillota</taxon>
        <taxon>Bacilli</taxon>
        <taxon>Bacillales</taxon>
        <taxon>Staphylococcaceae</taxon>
        <taxon>Staphylococcus</taxon>
    </lineage>
</organism>
<evidence type="ECO:0008006" key="3">
    <source>
        <dbReference type="Google" id="ProtNLM"/>
    </source>
</evidence>
<accession>A0A2T4L022</accession>
<evidence type="ECO:0000313" key="2">
    <source>
        <dbReference type="Proteomes" id="UP000243350"/>
    </source>
</evidence>
<comment type="caution">
    <text evidence="1">The sequence shown here is derived from an EMBL/GenBank/DDBJ whole genome shotgun (WGS) entry which is preliminary data.</text>
</comment>
<protein>
    <recommendedName>
        <fullName evidence="3">Phage protein</fullName>
    </recommendedName>
</protein>
<proteinExistence type="predicted"/>